<dbReference type="GO" id="GO:0006355">
    <property type="term" value="P:regulation of DNA-templated transcription"/>
    <property type="evidence" value="ECO:0007669"/>
    <property type="project" value="InterPro"/>
</dbReference>
<dbReference type="Proteomes" id="UP000094844">
    <property type="component" value="Unassembled WGS sequence"/>
</dbReference>
<dbReference type="GO" id="GO:0003677">
    <property type="term" value="F:DNA binding"/>
    <property type="evidence" value="ECO:0007669"/>
    <property type="project" value="InterPro"/>
</dbReference>
<sequence>MRVVSLADYVKEKGQVTAAATLGVHQTAISKAIRTKRNVNVIQQLDGTVRAEEIKPFPNHKPTSEEMSCSHKS</sequence>
<dbReference type="InterPro" id="IPR010982">
    <property type="entry name" value="Lambda_DNA-bd_dom_sf"/>
</dbReference>
<evidence type="ECO:0000313" key="2">
    <source>
        <dbReference type="Proteomes" id="UP000094844"/>
    </source>
</evidence>
<dbReference type="SUPFAM" id="SSF47413">
    <property type="entry name" value="lambda repressor-like DNA-binding domains"/>
    <property type="match status" value="1"/>
</dbReference>
<accession>A0A1C6Z1C9</accession>
<dbReference type="RefSeq" id="WP_072308766.1">
    <property type="nucleotide sequence ID" value="NZ_CP134154.1"/>
</dbReference>
<dbReference type="OrthoDB" id="9429495at2"/>
<dbReference type="AlphaFoldDB" id="A0A1C6Z1C9"/>
<dbReference type="Gene3D" id="3.30.240.10">
    <property type="entry name" value="CRO Repressor"/>
    <property type="match status" value="1"/>
</dbReference>
<dbReference type="EMBL" id="FMIQ01000041">
    <property type="protein sequence ID" value="SCM52789.1"/>
    <property type="molecule type" value="Genomic_DNA"/>
</dbReference>
<dbReference type="InterPro" id="IPR038202">
    <property type="entry name" value="Cro_sf"/>
</dbReference>
<evidence type="ECO:0000313" key="1">
    <source>
        <dbReference type="EMBL" id="SCM52789.1"/>
    </source>
</evidence>
<dbReference type="Pfam" id="PF09048">
    <property type="entry name" value="Cro"/>
    <property type="match status" value="1"/>
</dbReference>
<gene>
    <name evidence="1" type="ORF">BN1044_02274</name>
</gene>
<dbReference type="InterPro" id="IPR000655">
    <property type="entry name" value="Cro-like"/>
</dbReference>
<reference evidence="1 2" key="1">
    <citation type="submission" date="2016-09" db="EMBL/GenBank/DDBJ databases">
        <authorList>
            <person name="Capua I."/>
            <person name="De Benedictis P."/>
            <person name="Joannis T."/>
            <person name="Lombin L.H."/>
            <person name="Cattoli G."/>
        </authorList>
    </citation>
    <scope>NUCLEOTIDE SEQUENCE [LARGE SCALE GENOMIC DNA]</scope>
    <source>
        <strain evidence="1 2">GB001</strain>
    </source>
</reference>
<organism evidence="1 2">
    <name type="scientific">Hafnia alvei</name>
    <dbReference type="NCBI Taxonomy" id="569"/>
    <lineage>
        <taxon>Bacteria</taxon>
        <taxon>Pseudomonadati</taxon>
        <taxon>Pseudomonadota</taxon>
        <taxon>Gammaproteobacteria</taxon>
        <taxon>Enterobacterales</taxon>
        <taxon>Hafniaceae</taxon>
        <taxon>Hafnia</taxon>
    </lineage>
</organism>
<dbReference type="PIRSF" id="PIRSF003217">
    <property type="entry name" value="Cro_protein"/>
    <property type="match status" value="1"/>
</dbReference>
<proteinExistence type="predicted"/>
<protein>
    <submittedName>
        <fullName evidence="1">Cro protein</fullName>
    </submittedName>
</protein>
<name>A0A1C6Z1C9_HAFAL</name>